<feature type="compositionally biased region" description="Basic and acidic residues" evidence="1">
    <location>
        <begin position="33"/>
        <end position="53"/>
    </location>
</feature>
<name>A0A0V1FTQ2_TRIPS</name>
<keyword evidence="7" id="KW-1185">Reference proteome</keyword>
<proteinExistence type="predicted"/>
<evidence type="ECO:0000313" key="2">
    <source>
        <dbReference type="EMBL" id="KRX93249.1"/>
    </source>
</evidence>
<evidence type="ECO:0000313" key="3">
    <source>
        <dbReference type="EMBL" id="KRY89374.1"/>
    </source>
</evidence>
<gene>
    <name evidence="4" type="ORF">T4C_14179</name>
    <name evidence="3" type="ORF">T4D_15060</name>
    <name evidence="2" type="ORF">T4E_11086</name>
</gene>
<evidence type="ECO:0000313" key="4">
    <source>
        <dbReference type="EMBL" id="KRZ35703.1"/>
    </source>
</evidence>
<reference evidence="5 6" key="1">
    <citation type="submission" date="2015-01" db="EMBL/GenBank/DDBJ databases">
        <title>Evolution of Trichinella species and genotypes.</title>
        <authorList>
            <person name="Korhonen P.K."/>
            <person name="Edoardo P."/>
            <person name="Giuseppe L.R."/>
            <person name="Gasser R.B."/>
        </authorList>
    </citation>
    <scope>NUCLEOTIDE SEQUENCE [LARGE SCALE GENOMIC DNA]</scope>
    <source>
        <strain evidence="2">ISS141</strain>
        <strain evidence="4">ISS176</strain>
        <strain evidence="3">ISS470</strain>
    </source>
</reference>
<dbReference type="Proteomes" id="UP000054995">
    <property type="component" value="Unassembled WGS sequence"/>
</dbReference>
<evidence type="ECO:0000256" key="1">
    <source>
        <dbReference type="SAM" id="MobiDB-lite"/>
    </source>
</evidence>
<accession>A0A0V1FTQ2</accession>
<dbReference type="EMBL" id="JYDV01000086">
    <property type="protein sequence ID" value="KRZ35703.1"/>
    <property type="molecule type" value="Genomic_DNA"/>
</dbReference>
<organism evidence="3 7">
    <name type="scientific">Trichinella pseudospiralis</name>
    <name type="common">Parasitic roundworm</name>
    <dbReference type="NCBI Taxonomy" id="6337"/>
    <lineage>
        <taxon>Eukaryota</taxon>
        <taxon>Metazoa</taxon>
        <taxon>Ecdysozoa</taxon>
        <taxon>Nematoda</taxon>
        <taxon>Enoplea</taxon>
        <taxon>Dorylaimia</taxon>
        <taxon>Trichinellida</taxon>
        <taxon>Trichinellidae</taxon>
        <taxon>Trichinella</taxon>
    </lineage>
</organism>
<feature type="region of interest" description="Disordered" evidence="1">
    <location>
        <begin position="31"/>
        <end position="56"/>
    </location>
</feature>
<dbReference type="Proteomes" id="UP000054815">
    <property type="component" value="Unassembled WGS sequence"/>
</dbReference>
<dbReference type="EMBL" id="JYDT01000032">
    <property type="protein sequence ID" value="KRY89374.1"/>
    <property type="molecule type" value="Genomic_DNA"/>
</dbReference>
<sequence>MKLLCPHGLSLRLHAASTLIEQQHLMRVCNNVSDDRRQPKSDRHQQSFDDDHSPTVVNGKSYASFADRLPVDDSQKLGPFPLERLSCEEFGCGLIASR</sequence>
<dbReference type="EMBL" id="JYDU01000093">
    <property type="protein sequence ID" value="KRX93249.1"/>
    <property type="molecule type" value="Genomic_DNA"/>
</dbReference>
<evidence type="ECO:0000313" key="7">
    <source>
        <dbReference type="Proteomes" id="UP000054995"/>
    </source>
</evidence>
<dbReference type="AlphaFoldDB" id="A0A0V1FTQ2"/>
<dbReference type="OrthoDB" id="10523768at2759"/>
<evidence type="ECO:0000313" key="6">
    <source>
        <dbReference type="Proteomes" id="UP000054826"/>
    </source>
</evidence>
<evidence type="ECO:0000313" key="5">
    <source>
        <dbReference type="Proteomes" id="UP000054815"/>
    </source>
</evidence>
<comment type="caution">
    <text evidence="3">The sequence shown here is derived from an EMBL/GenBank/DDBJ whole genome shotgun (WGS) entry which is preliminary data.</text>
</comment>
<dbReference type="Proteomes" id="UP000054826">
    <property type="component" value="Unassembled WGS sequence"/>
</dbReference>
<protein>
    <submittedName>
        <fullName evidence="3">Uncharacterized protein</fullName>
    </submittedName>
</protein>